<reference evidence="3" key="1">
    <citation type="journal article" date="2019" name="bioRxiv">
        <title>Genomics, evolutionary history and diagnostics of the Alternaria alternata species group including apple and Asian pear pathotypes.</title>
        <authorList>
            <person name="Armitage A.D."/>
            <person name="Cockerton H.M."/>
            <person name="Sreenivasaprasad S."/>
            <person name="Woodhall J.W."/>
            <person name="Lane C.R."/>
            <person name="Harrison R.J."/>
            <person name="Clarkson J.P."/>
        </authorList>
    </citation>
    <scope>NUCLEOTIDE SEQUENCE [LARGE SCALE GENOMIC DNA]</scope>
    <source>
        <strain evidence="3">RGR 97.0016</strain>
    </source>
</reference>
<sequence length="127" mass="13602">MVNERPRQFGGPSRYASAPWPQATGTTVSVSPAASRAARLGLGLGKGAGGIGKGNGLGKGGLKRHIKTTYDDIRQALKERLHRILKDVCAILDSSGRQTVTVTDIVFTLRRLGNPIYGFEPAFLNVR</sequence>
<dbReference type="InterPro" id="IPR009072">
    <property type="entry name" value="Histone-fold"/>
</dbReference>
<feature type="region of interest" description="Disordered" evidence="1">
    <location>
        <begin position="1"/>
        <end position="28"/>
    </location>
</feature>
<accession>A0A4Q4QPN0</accession>
<name>A0A4Q4QPN0_9PLEO</name>
<keyword evidence="3" id="KW-1185">Reference proteome</keyword>
<evidence type="ECO:0000313" key="3">
    <source>
        <dbReference type="Proteomes" id="UP000293823"/>
    </source>
</evidence>
<dbReference type="AlphaFoldDB" id="A0A4Q4QPN0"/>
<evidence type="ECO:0000256" key="1">
    <source>
        <dbReference type="SAM" id="MobiDB-lite"/>
    </source>
</evidence>
<organism evidence="2 3">
    <name type="scientific">Alternaria arborescens</name>
    <dbReference type="NCBI Taxonomy" id="156630"/>
    <lineage>
        <taxon>Eukaryota</taxon>
        <taxon>Fungi</taxon>
        <taxon>Dikarya</taxon>
        <taxon>Ascomycota</taxon>
        <taxon>Pezizomycotina</taxon>
        <taxon>Dothideomycetes</taxon>
        <taxon>Pleosporomycetidae</taxon>
        <taxon>Pleosporales</taxon>
        <taxon>Pleosporineae</taxon>
        <taxon>Pleosporaceae</taxon>
        <taxon>Alternaria</taxon>
        <taxon>Alternaria sect. Alternaria</taxon>
    </lineage>
</organism>
<evidence type="ECO:0008006" key="4">
    <source>
        <dbReference type="Google" id="ProtNLM"/>
    </source>
</evidence>
<dbReference type="OrthoDB" id="3919494at2759"/>
<dbReference type="GO" id="GO:0046982">
    <property type="term" value="F:protein heterodimerization activity"/>
    <property type="evidence" value="ECO:0007669"/>
    <property type="project" value="InterPro"/>
</dbReference>
<dbReference type="Gene3D" id="1.10.20.10">
    <property type="entry name" value="Histone, subunit A"/>
    <property type="match status" value="1"/>
</dbReference>
<protein>
    <recommendedName>
        <fullName evidence="4">Histone H4</fullName>
    </recommendedName>
</protein>
<gene>
    <name evidence="2" type="ORF">AA0113_g10440</name>
</gene>
<comment type="caution">
    <text evidence="2">The sequence shown here is derived from an EMBL/GenBank/DDBJ whole genome shotgun (WGS) entry which is preliminary data.</text>
</comment>
<dbReference type="EMBL" id="PEJP01000053">
    <property type="protein sequence ID" value="RYO45417.1"/>
    <property type="molecule type" value="Genomic_DNA"/>
</dbReference>
<evidence type="ECO:0000313" key="2">
    <source>
        <dbReference type="EMBL" id="RYO45417.1"/>
    </source>
</evidence>
<proteinExistence type="predicted"/>
<dbReference type="SUPFAM" id="SSF47113">
    <property type="entry name" value="Histone-fold"/>
    <property type="match status" value="1"/>
</dbReference>
<dbReference type="Proteomes" id="UP000293823">
    <property type="component" value="Unassembled WGS sequence"/>
</dbReference>